<feature type="signal peptide" evidence="1">
    <location>
        <begin position="1"/>
        <end position="19"/>
    </location>
</feature>
<dbReference type="InterPro" id="IPR011050">
    <property type="entry name" value="Pectin_lyase_fold/virulence"/>
</dbReference>
<dbReference type="InterPro" id="IPR024535">
    <property type="entry name" value="RHGA/B-epi-like_pectate_lyase"/>
</dbReference>
<organism evidence="3 4">
    <name type="scientific">Venturia nashicola</name>
    <dbReference type="NCBI Taxonomy" id="86259"/>
    <lineage>
        <taxon>Eukaryota</taxon>
        <taxon>Fungi</taxon>
        <taxon>Dikarya</taxon>
        <taxon>Ascomycota</taxon>
        <taxon>Pezizomycotina</taxon>
        <taxon>Dothideomycetes</taxon>
        <taxon>Pleosporomycetidae</taxon>
        <taxon>Venturiales</taxon>
        <taxon>Venturiaceae</taxon>
        <taxon>Venturia</taxon>
    </lineage>
</organism>
<comment type="caution">
    <text evidence="3">The sequence shown here is derived from an EMBL/GenBank/DDBJ whole genome shotgun (WGS) entry which is preliminary data.</text>
</comment>
<dbReference type="EMBL" id="SNSC02000015">
    <property type="protein sequence ID" value="TID18065.1"/>
    <property type="molecule type" value="Genomic_DNA"/>
</dbReference>
<dbReference type="FunFam" id="2.160.20.10:FF:000023">
    <property type="entry name" value="Exo-beta-1,3-glucanase Exg0"/>
    <property type="match status" value="1"/>
</dbReference>
<keyword evidence="1" id="KW-0732">Signal</keyword>
<dbReference type="InterPro" id="IPR039279">
    <property type="entry name" value="QRT3-like"/>
</dbReference>
<dbReference type="OrthoDB" id="1046782at2759"/>
<protein>
    <submittedName>
        <fullName evidence="3">Glycoside hydrolase family 55 protein</fullName>
    </submittedName>
</protein>
<dbReference type="PANTHER" id="PTHR33928">
    <property type="entry name" value="POLYGALACTURONASE QRT3"/>
    <property type="match status" value="1"/>
</dbReference>
<feature type="domain" description="Rhamnogalacturonase A/B/Epimerase-like pectate lyase" evidence="2">
    <location>
        <begin position="66"/>
        <end position="291"/>
    </location>
</feature>
<reference evidence="3 4" key="1">
    <citation type="submission" date="2019-04" db="EMBL/GenBank/DDBJ databases">
        <title>High contiguity whole genome sequence and gene annotation resource for two Venturia nashicola isolates.</title>
        <authorList>
            <person name="Prokchorchik M."/>
            <person name="Won K."/>
            <person name="Lee Y."/>
            <person name="Choi E.D."/>
            <person name="Segonzac C."/>
            <person name="Sohn K.H."/>
        </authorList>
    </citation>
    <scope>NUCLEOTIDE SEQUENCE [LARGE SCALE GENOMIC DNA]</scope>
    <source>
        <strain evidence="3 4">PRI2</strain>
    </source>
</reference>
<evidence type="ECO:0000259" key="2">
    <source>
        <dbReference type="Pfam" id="PF12708"/>
    </source>
</evidence>
<dbReference type="InterPro" id="IPR012334">
    <property type="entry name" value="Pectin_lyas_fold"/>
</dbReference>
<evidence type="ECO:0000313" key="3">
    <source>
        <dbReference type="EMBL" id="TID18065.1"/>
    </source>
</evidence>
<keyword evidence="3" id="KW-0378">Hydrolase</keyword>
<evidence type="ECO:0000313" key="4">
    <source>
        <dbReference type="Proteomes" id="UP000298493"/>
    </source>
</evidence>
<evidence type="ECO:0000256" key="1">
    <source>
        <dbReference type="SAM" id="SignalP"/>
    </source>
</evidence>
<dbReference type="STRING" id="86259.A0A4Z1P9P3"/>
<dbReference type="SUPFAM" id="SSF51126">
    <property type="entry name" value="Pectin lyase-like"/>
    <property type="match status" value="2"/>
</dbReference>
<gene>
    <name evidence="3" type="ORF">E6O75_ATG10710</name>
</gene>
<dbReference type="AlphaFoldDB" id="A0A4Z1P9P3"/>
<dbReference type="CDD" id="cd23668">
    <property type="entry name" value="GH55_beta13glucanase-like"/>
    <property type="match status" value="1"/>
</dbReference>
<keyword evidence="4" id="KW-1185">Reference proteome</keyword>
<dbReference type="GO" id="GO:0004650">
    <property type="term" value="F:polygalacturonase activity"/>
    <property type="evidence" value="ECO:0007669"/>
    <property type="project" value="InterPro"/>
</dbReference>
<dbReference type="Gene3D" id="2.160.20.10">
    <property type="entry name" value="Single-stranded right-handed beta-helix, Pectin lyase-like"/>
    <property type="match status" value="2"/>
</dbReference>
<sequence length="793" mass="84952">MLFRTLALGAALRSVAVNAAPAPVPDTVPEQSGFIAAAADSTSYWVSNVKRQGTVAFGTDPTYKIFRNVKTDCGAKGDGTSDDTAALNDCLMMGNGRCAKGCDSTTVAPALLYFPPGIYLVSKPLTMPYYTEMHGDAVNMPILKAAPAFAGMAVLDSDPYENNGDNWFTNQNNFFRKVRNFVIDLTAMPASAGAGIHWQVAQATSLQNIRFEMVKGGDNNKQQGIFMDNGSGGFMTDLVFNGGNMGMFIGNQQFTTRNLTFKGVNTAIFMNWNWLWSFKSVTIEDCKVGIDMANSPANQTVGSVILQDSKIINTPVGVNSSFSMTSIPIGGGTLIIDNVDFTGSATAVMSSGAEVLPGGQVVKAWAQGRTYAGSKGEKTQAVVDAPNKPAALMDGDAIFERSKPQYEEVPSSSFVSVKSKGAKGDGVADDTQAIQAAMDSLTDDQVLYFDHGAYVITKTVNVPKDIKITGEMWPLIMAKGEFFSDASNPKAVWSVGSANETGAAELTDLMFETMGPAPGAIMLQWNSAATNQGDNGMWDVHVRIGGSAGTQLQSNTCAKNPNSTHAPNPECIGAHTMFHATASSSVYLENCWFWTSDHELDLSDHKQIDIYNGRGVNIESQGPMWLYGTSSEHSVLYNYQLTKAKDIYMALIQTETPYFQTNPAAPAPFDKSLGPTDPKFDGTSTNSKDNMAWGLRVVDSENILVYGAGLYSFFDNYDQECVAGQNCQNNMVSVEGAVDNVSLFGLSTKAAVSMVSTSTGYTVGKGNAVGSVKIPDTDNRSNFCATLALWRPE</sequence>
<proteinExistence type="predicted"/>
<feature type="chain" id="PRO_5021450805" evidence="1">
    <location>
        <begin position="20"/>
        <end position="793"/>
    </location>
</feature>
<dbReference type="Pfam" id="PF12708">
    <property type="entry name" value="Pect-lyase_RHGA_epim"/>
    <property type="match status" value="2"/>
</dbReference>
<accession>A0A4Z1P9P3</accession>
<feature type="domain" description="Rhamnogalacturonase A/B/Epimerase-like pectate lyase" evidence="2">
    <location>
        <begin position="414"/>
        <end position="484"/>
    </location>
</feature>
<name>A0A4Z1P9P3_9PEZI</name>
<dbReference type="PANTHER" id="PTHR33928:SF2">
    <property type="entry name" value="PECTATE LYASE SUPERFAMILY PROTEIN DOMAIN-CONTAINING PROTEIN-RELATED"/>
    <property type="match status" value="1"/>
</dbReference>
<dbReference type="Proteomes" id="UP000298493">
    <property type="component" value="Unassembled WGS sequence"/>
</dbReference>